<dbReference type="InterPro" id="IPR036691">
    <property type="entry name" value="Endo/exonu/phosph_ase_sf"/>
</dbReference>
<dbReference type="Proteomes" id="UP000276133">
    <property type="component" value="Unassembled WGS sequence"/>
</dbReference>
<gene>
    <name evidence="1" type="ORF">BpHYR1_021416</name>
</gene>
<evidence type="ECO:0000313" key="2">
    <source>
        <dbReference type="Proteomes" id="UP000276133"/>
    </source>
</evidence>
<feature type="non-terminal residue" evidence="1">
    <location>
        <position position="1"/>
    </location>
</feature>
<keyword evidence="2" id="KW-1185">Reference proteome</keyword>
<comment type="caution">
    <text evidence="1">The sequence shown here is derived from an EMBL/GenBank/DDBJ whole genome shotgun (WGS) entry which is preliminary data.</text>
</comment>
<protein>
    <submittedName>
        <fullName evidence="1">2-5-phosphodiesterase</fullName>
    </submittedName>
</protein>
<sequence length="174" mass="20465">NLLQKFRDSTPKILFAADLNAFPFSSPFDYITNRVLNFPLLNENQQNCLKMCSRQINHSLELRVFTNYEFSYINGVVDYVFYDSNYLELTKFVPLPKREKLKELISIPNRFKFLSQPLDNAIKSPKTTSKFVFMEKTYNDSLKNSQLFNKCLDLKIDDILIRFCKSEICEISVL</sequence>
<dbReference type="Gene3D" id="3.60.10.10">
    <property type="entry name" value="Endonuclease/exonuclease/phosphatase"/>
    <property type="match status" value="1"/>
</dbReference>
<reference evidence="1 2" key="1">
    <citation type="journal article" date="2018" name="Sci. Rep.">
        <title>Genomic signatures of local adaptation to the degree of environmental predictability in rotifers.</title>
        <authorList>
            <person name="Franch-Gras L."/>
            <person name="Hahn C."/>
            <person name="Garcia-Roger E.M."/>
            <person name="Carmona M.J."/>
            <person name="Serra M."/>
            <person name="Gomez A."/>
        </authorList>
    </citation>
    <scope>NUCLEOTIDE SEQUENCE [LARGE SCALE GENOMIC DNA]</scope>
    <source>
        <strain evidence="1">HYR1</strain>
    </source>
</reference>
<name>A0A3M7P5K9_BRAPC</name>
<dbReference type="EMBL" id="REGN01013074">
    <property type="protein sequence ID" value="RMZ94411.1"/>
    <property type="molecule type" value="Genomic_DNA"/>
</dbReference>
<dbReference type="OrthoDB" id="412787at2759"/>
<evidence type="ECO:0000313" key="1">
    <source>
        <dbReference type="EMBL" id="RMZ94411.1"/>
    </source>
</evidence>
<accession>A0A3M7P5K9</accession>
<proteinExistence type="predicted"/>
<dbReference type="AlphaFoldDB" id="A0A3M7P5K9"/>
<organism evidence="1 2">
    <name type="scientific">Brachionus plicatilis</name>
    <name type="common">Marine rotifer</name>
    <name type="synonym">Brachionus muelleri</name>
    <dbReference type="NCBI Taxonomy" id="10195"/>
    <lineage>
        <taxon>Eukaryota</taxon>
        <taxon>Metazoa</taxon>
        <taxon>Spiralia</taxon>
        <taxon>Gnathifera</taxon>
        <taxon>Rotifera</taxon>
        <taxon>Eurotatoria</taxon>
        <taxon>Monogononta</taxon>
        <taxon>Pseudotrocha</taxon>
        <taxon>Ploima</taxon>
        <taxon>Brachionidae</taxon>
        <taxon>Brachionus</taxon>
    </lineage>
</organism>